<keyword evidence="4" id="KW-1185">Reference proteome</keyword>
<feature type="transmembrane region" description="Helical" evidence="1">
    <location>
        <begin position="214"/>
        <end position="237"/>
    </location>
</feature>
<keyword evidence="1" id="KW-0812">Transmembrane</keyword>
<dbReference type="InterPro" id="IPR009079">
    <property type="entry name" value="4_helix_cytokine-like_core"/>
</dbReference>
<comment type="caution">
    <text evidence="3">The sequence shown here is derived from an EMBL/GenBank/DDBJ whole genome shotgun (WGS) entry which is preliminary data.</text>
</comment>
<dbReference type="FunFam" id="1.20.1250.10:FF:000056">
    <property type="entry name" value="Colony-stimulating factor 1b (macrophage)"/>
    <property type="match status" value="1"/>
</dbReference>
<evidence type="ECO:0000313" key="4">
    <source>
        <dbReference type="Proteomes" id="UP001557470"/>
    </source>
</evidence>
<accession>A0ABD0XJD8</accession>
<organism evidence="3 4">
    <name type="scientific">Umbra pygmaea</name>
    <name type="common">Eastern mudminnow</name>
    <dbReference type="NCBI Taxonomy" id="75934"/>
    <lineage>
        <taxon>Eukaryota</taxon>
        <taxon>Metazoa</taxon>
        <taxon>Chordata</taxon>
        <taxon>Craniata</taxon>
        <taxon>Vertebrata</taxon>
        <taxon>Euteleostomi</taxon>
        <taxon>Actinopterygii</taxon>
        <taxon>Neopterygii</taxon>
        <taxon>Teleostei</taxon>
        <taxon>Protacanthopterygii</taxon>
        <taxon>Esociformes</taxon>
        <taxon>Umbridae</taxon>
        <taxon>Umbra</taxon>
    </lineage>
</organism>
<dbReference type="InterPro" id="IPR008001">
    <property type="entry name" value="MCSF-1"/>
</dbReference>
<feature type="signal peptide" evidence="2">
    <location>
        <begin position="1"/>
        <end position="31"/>
    </location>
</feature>
<keyword evidence="1" id="KW-1133">Transmembrane helix</keyword>
<protein>
    <recommendedName>
        <fullName evidence="5">Colony stimulating factor 1b (macrophage)</fullName>
    </recommendedName>
</protein>
<proteinExistence type="predicted"/>
<evidence type="ECO:0008006" key="5">
    <source>
        <dbReference type="Google" id="ProtNLM"/>
    </source>
</evidence>
<dbReference type="Pfam" id="PF05337">
    <property type="entry name" value="CSF-1"/>
    <property type="match status" value="1"/>
</dbReference>
<dbReference type="AlphaFoldDB" id="A0ABD0XJD8"/>
<evidence type="ECO:0000256" key="1">
    <source>
        <dbReference type="SAM" id="Phobius"/>
    </source>
</evidence>
<feature type="chain" id="PRO_5044885533" description="Colony stimulating factor 1b (macrophage)" evidence="2">
    <location>
        <begin position="32"/>
        <end position="258"/>
    </location>
</feature>
<dbReference type="EMBL" id="JAGEUA010000001">
    <property type="protein sequence ID" value="KAL1021544.1"/>
    <property type="molecule type" value="Genomic_DNA"/>
</dbReference>
<keyword evidence="2" id="KW-0732">Signal</keyword>
<evidence type="ECO:0000256" key="2">
    <source>
        <dbReference type="SAM" id="SignalP"/>
    </source>
</evidence>
<reference evidence="3 4" key="1">
    <citation type="submission" date="2024-06" db="EMBL/GenBank/DDBJ databases">
        <authorList>
            <person name="Pan Q."/>
            <person name="Wen M."/>
            <person name="Jouanno E."/>
            <person name="Zahm M."/>
            <person name="Klopp C."/>
            <person name="Cabau C."/>
            <person name="Louis A."/>
            <person name="Berthelot C."/>
            <person name="Parey E."/>
            <person name="Roest Crollius H."/>
            <person name="Montfort J."/>
            <person name="Robinson-Rechavi M."/>
            <person name="Bouchez O."/>
            <person name="Lampietro C."/>
            <person name="Lopez Roques C."/>
            <person name="Donnadieu C."/>
            <person name="Postlethwait J."/>
            <person name="Bobe J."/>
            <person name="Verreycken H."/>
            <person name="Guiguen Y."/>
        </authorList>
    </citation>
    <scope>NUCLEOTIDE SEQUENCE [LARGE SCALE GENOMIC DNA]</scope>
    <source>
        <strain evidence="3">Up_M1</strain>
        <tissue evidence="3">Testis</tissue>
    </source>
</reference>
<evidence type="ECO:0000313" key="3">
    <source>
        <dbReference type="EMBL" id="KAL1021544.1"/>
    </source>
</evidence>
<dbReference type="Gene3D" id="1.20.1250.10">
    <property type="match status" value="1"/>
</dbReference>
<name>A0ABD0XJD8_UMBPY</name>
<sequence>MKLLVPADIQYKTKVKCLWVMVFLCLSFAMGDPGPCRYSITRDHLLTLRRLIENQLQSECSITYTFNERRNLSTHCYVKAALPWTLELLTNHFRYTRGSENHSFVRTLTGLIQNIYSQRCVPPINEELENDPVRFGMSIQSSPSEALQRVEDVLSKYWELVTTSNMPVDWSCVMEYTDTALPTELSLTTVSSIWDSEKAPQTELDEELEIHQKFGVMVIALSVFAGLLFIYTLYCIITHRMSHCIYDHTSQVNQSPRQ</sequence>
<gene>
    <name evidence="3" type="ORF">UPYG_G00014610</name>
</gene>
<dbReference type="PANTHER" id="PTHR10058:SF0">
    <property type="entry name" value="MACROPHAGE COLONY-STIMULATING FACTOR 1"/>
    <property type="match status" value="1"/>
</dbReference>
<dbReference type="Proteomes" id="UP001557470">
    <property type="component" value="Unassembled WGS sequence"/>
</dbReference>
<dbReference type="PANTHER" id="PTHR10058">
    <property type="entry name" value="MACROPHAGE COLONY STIMULATING FACTOR"/>
    <property type="match status" value="1"/>
</dbReference>
<dbReference type="SUPFAM" id="SSF47266">
    <property type="entry name" value="4-helical cytokines"/>
    <property type="match status" value="1"/>
</dbReference>
<keyword evidence="1" id="KW-0472">Membrane</keyword>